<dbReference type="Proteomes" id="UP000075238">
    <property type="component" value="Chromosome 1"/>
</dbReference>
<evidence type="ECO:0000313" key="2">
    <source>
        <dbReference type="Proteomes" id="UP000075238"/>
    </source>
</evidence>
<gene>
    <name evidence="1" type="ORF">A2G96_09615</name>
</gene>
<organism evidence="1 2">
    <name type="scientific">Cupriavidus nantongensis</name>
    <dbReference type="NCBI Taxonomy" id="1796606"/>
    <lineage>
        <taxon>Bacteria</taxon>
        <taxon>Pseudomonadati</taxon>
        <taxon>Pseudomonadota</taxon>
        <taxon>Betaproteobacteria</taxon>
        <taxon>Burkholderiales</taxon>
        <taxon>Burkholderiaceae</taxon>
        <taxon>Cupriavidus</taxon>
    </lineage>
</organism>
<sequence>MITMFTTADQIHAYLSGQGLKQASTGGGFSAWFLPVVHGWQISITNDQDTAELHPGMPVIIALEDPEGRQCECEDLGSPDLLPEAIGRFVAMGQGMESAK</sequence>
<dbReference type="EMBL" id="CP014844">
    <property type="protein sequence ID" value="AMR77976.1"/>
    <property type="molecule type" value="Genomic_DNA"/>
</dbReference>
<accession>A0A142JIR4</accession>
<name>A0A142JIR4_9BURK</name>
<proteinExistence type="predicted"/>
<reference evidence="1 2" key="1">
    <citation type="submission" date="2016-03" db="EMBL/GenBank/DDBJ databases">
        <title>Complete genome sequence of a novel chlorpyrifos degrading bacterium, Cupriavidus nantongensis sp. X1.</title>
        <authorList>
            <person name="Fang L."/>
        </authorList>
    </citation>
    <scope>NUCLEOTIDE SEQUENCE [LARGE SCALE GENOMIC DNA]</scope>
    <source>
        <strain evidence="1 2">X1</strain>
    </source>
</reference>
<dbReference type="KEGG" id="cnan:A2G96_09615"/>
<dbReference type="STRING" id="1796606.A2G96_09615"/>
<evidence type="ECO:0000313" key="1">
    <source>
        <dbReference type="EMBL" id="AMR77976.1"/>
    </source>
</evidence>
<keyword evidence="2" id="KW-1185">Reference proteome</keyword>
<dbReference type="AlphaFoldDB" id="A0A142JIR4"/>
<protein>
    <submittedName>
        <fullName evidence="1">Uncharacterized protein</fullName>
    </submittedName>
</protein>